<reference evidence="1 2" key="1">
    <citation type="submission" date="2018-12" db="EMBL/GenBank/DDBJ databases">
        <title>Draft Genome Sequence of Chryseobacterium arthrosphaerae strain ED882-96 Isolated from the Blood of a Patient with Liver Cirrhosis in Taiwan.</title>
        <authorList>
            <person name="Lin J.-N."/>
            <person name="Lai C.-H."/>
            <person name="Yang C.-H."/>
            <person name="Huang Y.-H."/>
        </authorList>
    </citation>
    <scope>NUCLEOTIDE SEQUENCE [LARGE SCALE GENOMIC DNA]</scope>
    <source>
        <strain evidence="1 2">ED882-96</strain>
    </source>
</reference>
<dbReference type="AlphaFoldDB" id="A0A3S0VJD4"/>
<gene>
    <name evidence="1" type="ORF">EJ377_04735</name>
</gene>
<protein>
    <submittedName>
        <fullName evidence="1">Uncharacterized protein</fullName>
    </submittedName>
</protein>
<accession>A0A3S0VJD4</accession>
<comment type="caution">
    <text evidence="1">The sequence shown here is derived from an EMBL/GenBank/DDBJ whole genome shotgun (WGS) entry which is preliminary data.</text>
</comment>
<evidence type="ECO:0000313" key="1">
    <source>
        <dbReference type="EMBL" id="RTZ49666.1"/>
    </source>
</evidence>
<organism evidence="1 2">
    <name type="scientific">Chryseobacterium arthrosphaerae</name>
    <dbReference type="NCBI Taxonomy" id="651561"/>
    <lineage>
        <taxon>Bacteria</taxon>
        <taxon>Pseudomonadati</taxon>
        <taxon>Bacteroidota</taxon>
        <taxon>Flavobacteriia</taxon>
        <taxon>Flavobacteriales</taxon>
        <taxon>Weeksellaceae</taxon>
        <taxon>Chryseobacterium group</taxon>
        <taxon>Chryseobacterium</taxon>
    </lineage>
</organism>
<dbReference type="EMBL" id="RYFC01000001">
    <property type="protein sequence ID" value="RTZ49666.1"/>
    <property type="molecule type" value="Genomic_DNA"/>
</dbReference>
<sequence length="70" mass="7939">MNLTAMPVQKLKSAEERSSLVVGGDLVYPVGSENSYRDRFKGPLRFVAPDRREPGLFFLQHREIMIGMTV</sequence>
<proteinExistence type="predicted"/>
<dbReference type="Proteomes" id="UP000276953">
    <property type="component" value="Unassembled WGS sequence"/>
</dbReference>
<evidence type="ECO:0000313" key="2">
    <source>
        <dbReference type="Proteomes" id="UP000276953"/>
    </source>
</evidence>
<name>A0A3S0VJD4_9FLAO</name>